<dbReference type="Proteomes" id="UP001480595">
    <property type="component" value="Unassembled WGS sequence"/>
</dbReference>
<dbReference type="GeneID" id="92094125"/>
<comment type="caution">
    <text evidence="1">The sequence shown here is derived from an EMBL/GenBank/DDBJ whole genome shotgun (WGS) entry which is preliminary data.</text>
</comment>
<accession>A0ABR1U6Q6</accession>
<dbReference type="PANTHER" id="PTHR33112">
    <property type="entry name" value="DOMAIN PROTEIN, PUTATIVE-RELATED"/>
    <property type="match status" value="1"/>
</dbReference>
<name>A0ABR1U6Q6_9PEZI</name>
<evidence type="ECO:0000313" key="1">
    <source>
        <dbReference type="EMBL" id="KAK8054586.1"/>
    </source>
</evidence>
<protein>
    <submittedName>
        <fullName evidence="1">Uncharacterized protein</fullName>
    </submittedName>
</protein>
<proteinExistence type="predicted"/>
<sequence length="242" mass="27030">MLASRVVHFTATELVWECNTHCRCECAELEGQAPENQFGEGHSLKSHFVSMLQGRKVWEAVFQNYSVKQLTVASDLLPALAGLAQRLASPAMGKYLADVWSSQLPDALVWCTFAAERTERYRAPSWSWASREGEVRCTGETIDYQYGKSCLEIIAAECTPAGKDPYGAVSGGDIVVKGEFRPHSDPQHDGPLEMGAFRVRESHFRYNREIAKGRRGLGNRQFGQLPWQGNFDEKKASTIKIV</sequence>
<gene>
    <name evidence="1" type="ORF">PG994_009653</name>
</gene>
<keyword evidence="2" id="KW-1185">Reference proteome</keyword>
<dbReference type="RefSeq" id="XP_066713232.1">
    <property type="nucleotide sequence ID" value="XM_066861062.1"/>
</dbReference>
<reference evidence="1 2" key="1">
    <citation type="submission" date="2023-01" db="EMBL/GenBank/DDBJ databases">
        <title>Analysis of 21 Apiospora genomes using comparative genomics revels a genus with tremendous synthesis potential of carbohydrate active enzymes and secondary metabolites.</title>
        <authorList>
            <person name="Sorensen T."/>
        </authorList>
    </citation>
    <scope>NUCLEOTIDE SEQUENCE [LARGE SCALE GENOMIC DNA]</scope>
    <source>
        <strain evidence="1 2">CBS 135458</strain>
    </source>
</reference>
<evidence type="ECO:0000313" key="2">
    <source>
        <dbReference type="Proteomes" id="UP001480595"/>
    </source>
</evidence>
<organism evidence="1 2">
    <name type="scientific">Apiospora phragmitis</name>
    <dbReference type="NCBI Taxonomy" id="2905665"/>
    <lineage>
        <taxon>Eukaryota</taxon>
        <taxon>Fungi</taxon>
        <taxon>Dikarya</taxon>
        <taxon>Ascomycota</taxon>
        <taxon>Pezizomycotina</taxon>
        <taxon>Sordariomycetes</taxon>
        <taxon>Xylariomycetidae</taxon>
        <taxon>Amphisphaeriales</taxon>
        <taxon>Apiosporaceae</taxon>
        <taxon>Apiospora</taxon>
    </lineage>
</organism>
<dbReference type="PANTHER" id="PTHR33112:SF16">
    <property type="entry name" value="HETEROKARYON INCOMPATIBILITY DOMAIN-CONTAINING PROTEIN"/>
    <property type="match status" value="1"/>
</dbReference>
<dbReference type="EMBL" id="JAQQWL010000010">
    <property type="protein sequence ID" value="KAK8054586.1"/>
    <property type="molecule type" value="Genomic_DNA"/>
</dbReference>